<name>A0A133VB72_9EURY</name>
<sequence>MAYFKWKNINSGLYCYLEESFRDTRGRVRHRTLGYLGSTNKSDYSRNGSCYICEVESELWYDMCANCLANRVKNTEKKLKELKAEDFERVEGAILCGLCLKIPQISVHYRWVEKEKVNSYKSTLGFYDFTKVVDKVILCPDCFKEKF</sequence>
<proteinExistence type="predicted"/>
<comment type="caution">
    <text evidence="1">The sequence shown here is derived from an EMBL/GenBank/DDBJ whole genome shotgun (WGS) entry which is preliminary data.</text>
</comment>
<organism evidence="1 2">
    <name type="scientific">candidate division MSBL1 archaeon SCGC-AAA261F19</name>
    <dbReference type="NCBI Taxonomy" id="1698275"/>
    <lineage>
        <taxon>Archaea</taxon>
        <taxon>Methanobacteriati</taxon>
        <taxon>Methanobacteriota</taxon>
        <taxon>candidate division MSBL1</taxon>
    </lineage>
</organism>
<gene>
    <name evidence="1" type="ORF">AKJ45_00905</name>
</gene>
<keyword evidence="2" id="KW-1185">Reference proteome</keyword>
<dbReference type="EMBL" id="LHXZ01000006">
    <property type="protein sequence ID" value="KXB03657.1"/>
    <property type="molecule type" value="Genomic_DNA"/>
</dbReference>
<evidence type="ECO:0000313" key="2">
    <source>
        <dbReference type="Proteomes" id="UP000070565"/>
    </source>
</evidence>
<evidence type="ECO:0000313" key="1">
    <source>
        <dbReference type="EMBL" id="KXB03657.1"/>
    </source>
</evidence>
<reference evidence="1 2" key="1">
    <citation type="journal article" date="2016" name="Sci. Rep.">
        <title>Metabolic traits of an uncultured archaeal lineage -MSBL1- from brine pools of the Red Sea.</title>
        <authorList>
            <person name="Mwirichia R."/>
            <person name="Alam I."/>
            <person name="Rashid M."/>
            <person name="Vinu M."/>
            <person name="Ba-Alawi W."/>
            <person name="Anthony Kamau A."/>
            <person name="Kamanda Ngugi D."/>
            <person name="Goker M."/>
            <person name="Klenk H.P."/>
            <person name="Bajic V."/>
            <person name="Stingl U."/>
        </authorList>
    </citation>
    <scope>NUCLEOTIDE SEQUENCE [LARGE SCALE GENOMIC DNA]</scope>
    <source>
        <strain evidence="1">SCGC-AAA261F19</strain>
    </source>
</reference>
<protein>
    <submittedName>
        <fullName evidence="1">Uncharacterized protein</fullName>
    </submittedName>
</protein>
<accession>A0A133VB72</accession>
<dbReference type="Proteomes" id="UP000070565">
    <property type="component" value="Unassembled WGS sequence"/>
</dbReference>
<dbReference type="AlphaFoldDB" id="A0A133VB72"/>